<dbReference type="Proteomes" id="UP001311232">
    <property type="component" value="Unassembled WGS sequence"/>
</dbReference>
<proteinExistence type="predicted"/>
<name>A0AAV9R7R9_9TELE</name>
<evidence type="ECO:0000256" key="1">
    <source>
        <dbReference type="SAM" id="MobiDB-lite"/>
    </source>
</evidence>
<organism evidence="2 3">
    <name type="scientific">Crenichthys baileyi</name>
    <name type="common">White River springfish</name>
    <dbReference type="NCBI Taxonomy" id="28760"/>
    <lineage>
        <taxon>Eukaryota</taxon>
        <taxon>Metazoa</taxon>
        <taxon>Chordata</taxon>
        <taxon>Craniata</taxon>
        <taxon>Vertebrata</taxon>
        <taxon>Euteleostomi</taxon>
        <taxon>Actinopterygii</taxon>
        <taxon>Neopterygii</taxon>
        <taxon>Teleostei</taxon>
        <taxon>Neoteleostei</taxon>
        <taxon>Acanthomorphata</taxon>
        <taxon>Ovalentaria</taxon>
        <taxon>Atherinomorphae</taxon>
        <taxon>Cyprinodontiformes</taxon>
        <taxon>Goodeidae</taxon>
        <taxon>Crenichthys</taxon>
    </lineage>
</organism>
<gene>
    <name evidence="2" type="ORF">CRENBAI_005667</name>
</gene>
<evidence type="ECO:0000313" key="3">
    <source>
        <dbReference type="Proteomes" id="UP001311232"/>
    </source>
</evidence>
<keyword evidence="3" id="KW-1185">Reference proteome</keyword>
<reference evidence="2 3" key="1">
    <citation type="submission" date="2021-06" db="EMBL/GenBank/DDBJ databases">
        <authorList>
            <person name="Palmer J.M."/>
        </authorList>
    </citation>
    <scope>NUCLEOTIDE SEQUENCE [LARGE SCALE GENOMIC DNA]</scope>
    <source>
        <strain evidence="2 3">MEX-2019</strain>
        <tissue evidence="2">Muscle</tissue>
    </source>
</reference>
<evidence type="ECO:0000313" key="2">
    <source>
        <dbReference type="EMBL" id="KAK5604956.1"/>
    </source>
</evidence>
<dbReference type="AlphaFoldDB" id="A0AAV9R7R9"/>
<dbReference type="EMBL" id="JAHHUM010002319">
    <property type="protein sequence ID" value="KAK5604956.1"/>
    <property type="molecule type" value="Genomic_DNA"/>
</dbReference>
<accession>A0AAV9R7R9</accession>
<sequence>MATAVNIGVDEEGPKLCTCEECIHCAGFSRKLLCHRLACPAETRLCTDEVCDGLAIFRSFPEGDGDEDGAEPDDSELMLSDDEDEDSTVLDSYHEAAKPPAAEDDSKPAVLCPLDLDVQDKC</sequence>
<comment type="caution">
    <text evidence="2">The sequence shown here is derived from an EMBL/GenBank/DDBJ whole genome shotgun (WGS) entry which is preliminary data.</text>
</comment>
<feature type="compositionally biased region" description="Acidic residues" evidence="1">
    <location>
        <begin position="63"/>
        <end position="88"/>
    </location>
</feature>
<protein>
    <submittedName>
        <fullName evidence="2">Uncharacterized protein</fullName>
    </submittedName>
</protein>
<feature type="region of interest" description="Disordered" evidence="1">
    <location>
        <begin position="60"/>
        <end position="109"/>
    </location>
</feature>